<dbReference type="RefSeq" id="WP_149105379.1">
    <property type="nucleotide sequence ID" value="NZ_JBHLWO010000007.1"/>
</dbReference>
<dbReference type="Gene3D" id="2.40.170.20">
    <property type="entry name" value="TonB-dependent receptor, beta-barrel domain"/>
    <property type="match status" value="1"/>
</dbReference>
<proteinExistence type="inferred from homology"/>
<dbReference type="Pfam" id="PF07715">
    <property type="entry name" value="Plug"/>
    <property type="match status" value="1"/>
</dbReference>
<keyword evidence="2 10" id="KW-0813">Transport</keyword>
<evidence type="ECO:0000313" key="14">
    <source>
        <dbReference type="EMBL" id="MFC0321636.1"/>
    </source>
</evidence>
<dbReference type="Pfam" id="PF13715">
    <property type="entry name" value="CarbopepD_reg_2"/>
    <property type="match status" value="1"/>
</dbReference>
<dbReference type="SUPFAM" id="SSF56935">
    <property type="entry name" value="Porins"/>
    <property type="match status" value="1"/>
</dbReference>
<keyword evidence="4 10" id="KW-0812">Transmembrane</keyword>
<evidence type="ECO:0000256" key="6">
    <source>
        <dbReference type="ARBA" id="ARBA00023077"/>
    </source>
</evidence>
<keyword evidence="8" id="KW-0675">Receptor</keyword>
<keyword evidence="9 10" id="KW-0998">Cell outer membrane</keyword>
<dbReference type="PROSITE" id="PS52016">
    <property type="entry name" value="TONB_DEPENDENT_REC_3"/>
    <property type="match status" value="1"/>
</dbReference>
<evidence type="ECO:0000256" key="9">
    <source>
        <dbReference type="ARBA" id="ARBA00023237"/>
    </source>
</evidence>
<keyword evidence="15" id="KW-1185">Reference proteome</keyword>
<evidence type="ECO:0000256" key="7">
    <source>
        <dbReference type="ARBA" id="ARBA00023136"/>
    </source>
</evidence>
<organism evidence="14 15">
    <name type="scientific">Olivibacter oleidegradans</name>
    <dbReference type="NCBI Taxonomy" id="760123"/>
    <lineage>
        <taxon>Bacteria</taxon>
        <taxon>Pseudomonadati</taxon>
        <taxon>Bacteroidota</taxon>
        <taxon>Sphingobacteriia</taxon>
        <taxon>Sphingobacteriales</taxon>
        <taxon>Sphingobacteriaceae</taxon>
        <taxon>Olivibacter</taxon>
    </lineage>
</organism>
<keyword evidence="3 10" id="KW-1134">Transmembrane beta strand</keyword>
<comment type="caution">
    <text evidence="14">The sequence shown here is derived from an EMBL/GenBank/DDBJ whole genome shotgun (WGS) entry which is preliminary data.</text>
</comment>
<dbReference type="SUPFAM" id="SSF49464">
    <property type="entry name" value="Carboxypeptidase regulatory domain-like"/>
    <property type="match status" value="1"/>
</dbReference>
<dbReference type="Gene3D" id="2.170.130.10">
    <property type="entry name" value="TonB-dependent receptor, plug domain"/>
    <property type="match status" value="1"/>
</dbReference>
<dbReference type="InterPro" id="IPR000531">
    <property type="entry name" value="Beta-barrel_TonB"/>
</dbReference>
<accession>A0ABV6HRZ8</accession>
<evidence type="ECO:0000313" key="15">
    <source>
        <dbReference type="Proteomes" id="UP001589774"/>
    </source>
</evidence>
<gene>
    <name evidence="14" type="ORF">ACFFI0_25210</name>
</gene>
<dbReference type="InterPro" id="IPR008969">
    <property type="entry name" value="CarboxyPept-like_regulatory"/>
</dbReference>
<feature type="domain" description="TonB-dependent receptor plug" evidence="13">
    <location>
        <begin position="218"/>
        <end position="325"/>
    </location>
</feature>
<keyword evidence="5" id="KW-0732">Signal</keyword>
<dbReference type="InterPro" id="IPR023997">
    <property type="entry name" value="TonB-dep_OMP_SusC/RagA_CS"/>
</dbReference>
<dbReference type="Gene3D" id="3.55.50.30">
    <property type="match status" value="1"/>
</dbReference>
<dbReference type="Gene3D" id="2.60.40.1120">
    <property type="entry name" value="Carboxypeptidase-like, regulatory domain"/>
    <property type="match status" value="1"/>
</dbReference>
<keyword evidence="7 10" id="KW-0472">Membrane</keyword>
<dbReference type="EMBL" id="JBHLWO010000007">
    <property type="protein sequence ID" value="MFC0321636.1"/>
    <property type="molecule type" value="Genomic_DNA"/>
</dbReference>
<sequence>MNKNALFIREVMRITILIYTVIISFSQLLLAEPSNGQVLERSVNITFKNSTLYAAIQHLQMQSQVEFAFDEKLLKLEKIDVKAKHFQARSVAHVLDVLLEGTPITYEERDPHTVVLRKKQQNGTVSGRVIDGEGLPLAGANIRILELNKSVSTNEEGHFSLSIPPGAYTIQASYIAYRPQQKAQTIVAATNVLVNFTLAEDVAALNEVVVVGYGKQRKANLTGSVSTIDSEQLERRPIVSTSTALQGLAPGVTVTSQTGSPGGDGGQIRIRGVNSFGGSDSSPLVLIDGIAGSIDMVDVNLIESISVLKDAASAAIYGSRAANGVILITTKRAADGKFSLNYKGYGGWQKATRIPEVTDGLTFMNVFNEANMNDNGYELYSEEAIATFEEQYAADPDNFNWQKAILNGSGFTNNHFVSLSANAGKIRVMPSIAYVSQDGIIKNTGFKRYVVRNNMDIEPNDKLSVKFDISLTNSNRLQIADEGDIWNYLGRMPTNIPIRRNGLWSEGWVNKNPVAFIEEGGNRKGNTLELIGNFNISYRPVKWLSLTGIAAPRYRTRNSHVFVKSVMTYNDDGTEAGAANTFTSLTETAYRYFFGNYQFLASANHSWNNHNFKLLMGASRETYDEKYLMGYRRDFTYDTYEVLTAGADNETKDNNGTHDQWLLVSTFGRFNYDYKDRYLFEADFRYDGTSRFIKRNRWAFFPSFSAGWRVSEESFMGDTKSFLDQLKLRASWGKLGNQNIGSSYYPFTETLAVGSISMADKIYQLVTLNTMSNPDLRWEETTMTGVGLDATLWKRFSFTADWYKKNTDGILLTLYTSQLTGLNAPYQNAAKVRNTGWEFSSRYDNQWGDFSLGVGLNISDVKNEIMDMKGQTSGTLLRQQEGYAVNSIYGYVADGLYQSQEEIDAGPTQFGTLHPGDIRYKDLAGAFDEQGNPIPDGKITDDDKVVIGSTIPRYTYGFNLDFGWKGLRLNAFFQGVAKVDGYLNSHYVIPTVNSSAIKPWQLDYWTEDNRDAAFPRLSITSANNTQNSSFWMRSASYLRLKNIQLGYTVPKNWLKSIGVSDLYIYVNGQNLFTSTNFWQGYDPEIAYDAGAADGVSLGGAAYYPQVKVYSFGIDVKF</sequence>
<dbReference type="InterPro" id="IPR036942">
    <property type="entry name" value="Beta-barrel_TonB_sf"/>
</dbReference>
<dbReference type="InterPro" id="IPR039426">
    <property type="entry name" value="TonB-dep_rcpt-like"/>
</dbReference>
<evidence type="ECO:0000256" key="8">
    <source>
        <dbReference type="ARBA" id="ARBA00023170"/>
    </source>
</evidence>
<dbReference type="NCBIfam" id="TIGR04056">
    <property type="entry name" value="OMP_RagA_SusC"/>
    <property type="match status" value="1"/>
</dbReference>
<dbReference type="InterPro" id="IPR012910">
    <property type="entry name" value="Plug_dom"/>
</dbReference>
<dbReference type="PANTHER" id="PTHR30069">
    <property type="entry name" value="TONB-DEPENDENT OUTER MEMBRANE RECEPTOR"/>
    <property type="match status" value="1"/>
</dbReference>
<dbReference type="Pfam" id="PF00593">
    <property type="entry name" value="TonB_dep_Rec_b-barrel"/>
    <property type="match status" value="1"/>
</dbReference>
<dbReference type="NCBIfam" id="TIGR04057">
    <property type="entry name" value="SusC_RagA_signa"/>
    <property type="match status" value="1"/>
</dbReference>
<evidence type="ECO:0000256" key="10">
    <source>
        <dbReference type="PROSITE-ProRule" id="PRU01360"/>
    </source>
</evidence>
<dbReference type="PANTHER" id="PTHR30069:SF29">
    <property type="entry name" value="HEMOGLOBIN AND HEMOGLOBIN-HAPTOGLOBIN-BINDING PROTEIN 1-RELATED"/>
    <property type="match status" value="1"/>
</dbReference>
<reference evidence="14 15" key="1">
    <citation type="submission" date="2024-09" db="EMBL/GenBank/DDBJ databases">
        <authorList>
            <person name="Sun Q."/>
            <person name="Mori K."/>
        </authorList>
    </citation>
    <scope>NUCLEOTIDE SEQUENCE [LARGE SCALE GENOMIC DNA]</scope>
    <source>
        <strain evidence="14 15">CCM 7765</strain>
    </source>
</reference>
<evidence type="ECO:0000259" key="13">
    <source>
        <dbReference type="Pfam" id="PF07715"/>
    </source>
</evidence>
<comment type="similarity">
    <text evidence="10 11">Belongs to the TonB-dependent receptor family.</text>
</comment>
<evidence type="ECO:0000259" key="12">
    <source>
        <dbReference type="Pfam" id="PF00593"/>
    </source>
</evidence>
<feature type="domain" description="TonB-dependent receptor-like beta-barrel" evidence="12">
    <location>
        <begin position="483"/>
        <end position="1070"/>
    </location>
</feature>
<evidence type="ECO:0000256" key="5">
    <source>
        <dbReference type="ARBA" id="ARBA00022729"/>
    </source>
</evidence>
<keyword evidence="6 11" id="KW-0798">TonB box</keyword>
<dbReference type="InterPro" id="IPR023996">
    <property type="entry name" value="TonB-dep_OMP_SusC/RagA"/>
</dbReference>
<evidence type="ECO:0000256" key="1">
    <source>
        <dbReference type="ARBA" id="ARBA00004571"/>
    </source>
</evidence>
<evidence type="ECO:0000256" key="3">
    <source>
        <dbReference type="ARBA" id="ARBA00022452"/>
    </source>
</evidence>
<evidence type="ECO:0000256" key="2">
    <source>
        <dbReference type="ARBA" id="ARBA00022448"/>
    </source>
</evidence>
<comment type="subcellular location">
    <subcellularLocation>
        <location evidence="1 10">Cell outer membrane</location>
        <topology evidence="1 10">Multi-pass membrane protein</topology>
    </subcellularLocation>
</comment>
<protein>
    <submittedName>
        <fullName evidence="14">SusC/RagA family TonB-linked outer membrane protein</fullName>
    </submittedName>
</protein>
<dbReference type="Proteomes" id="UP001589774">
    <property type="component" value="Unassembled WGS sequence"/>
</dbReference>
<dbReference type="InterPro" id="IPR037066">
    <property type="entry name" value="Plug_dom_sf"/>
</dbReference>
<evidence type="ECO:0000256" key="11">
    <source>
        <dbReference type="RuleBase" id="RU003357"/>
    </source>
</evidence>
<name>A0ABV6HRZ8_9SPHI</name>
<evidence type="ECO:0000256" key="4">
    <source>
        <dbReference type="ARBA" id="ARBA00022692"/>
    </source>
</evidence>